<keyword evidence="5" id="KW-0677">Repeat</keyword>
<dbReference type="InterPro" id="IPR049404">
    <property type="entry name" value="EDC4_C"/>
</dbReference>
<evidence type="ECO:0000313" key="8">
    <source>
        <dbReference type="EMBL" id="CAJ1965694.1"/>
    </source>
</evidence>
<feature type="compositionally biased region" description="Basic residues" evidence="6">
    <location>
        <begin position="601"/>
        <end position="617"/>
    </location>
</feature>
<dbReference type="InterPro" id="IPR015943">
    <property type="entry name" value="WD40/YVTN_repeat-like_dom_sf"/>
</dbReference>
<dbReference type="Gene3D" id="1.10.220.100">
    <property type="entry name" value="conserved c-terminal region of ge- 1"/>
    <property type="match status" value="1"/>
</dbReference>
<dbReference type="Pfam" id="PF21289">
    <property type="entry name" value="EDC4_C"/>
    <property type="match status" value="1"/>
</dbReference>
<dbReference type="InterPro" id="IPR001680">
    <property type="entry name" value="WD40_rpt"/>
</dbReference>
<comment type="caution">
    <text evidence="8">The sequence shown here is derived from an EMBL/GenBank/DDBJ whole genome shotgun (WGS) entry which is preliminary data.</text>
</comment>
<feature type="compositionally biased region" description="Acidic residues" evidence="6">
    <location>
        <begin position="480"/>
        <end position="499"/>
    </location>
</feature>
<dbReference type="PANTHER" id="PTHR15598:SF5">
    <property type="entry name" value="ENHANCER OF MRNA-DECAPPING PROTEIN 4"/>
    <property type="match status" value="1"/>
</dbReference>
<evidence type="ECO:0000259" key="7">
    <source>
        <dbReference type="Pfam" id="PF21289"/>
    </source>
</evidence>
<dbReference type="EMBL" id="CAKOGP040002214">
    <property type="protein sequence ID" value="CAJ1965694.1"/>
    <property type="molecule type" value="Genomic_DNA"/>
</dbReference>
<feature type="region of interest" description="Disordered" evidence="6">
    <location>
        <begin position="473"/>
        <end position="512"/>
    </location>
</feature>
<evidence type="ECO:0000256" key="6">
    <source>
        <dbReference type="SAM" id="MobiDB-lite"/>
    </source>
</evidence>
<dbReference type="SMART" id="SM00320">
    <property type="entry name" value="WD40"/>
    <property type="match status" value="3"/>
</dbReference>
<comment type="subcellular location">
    <subcellularLocation>
        <location evidence="1">Cytoplasm</location>
        <location evidence="1">P-body</location>
    </subcellularLocation>
</comment>
<dbReference type="GO" id="GO:0000932">
    <property type="term" value="C:P-body"/>
    <property type="evidence" value="ECO:0007669"/>
    <property type="project" value="UniProtKB-SubCell"/>
</dbReference>
<evidence type="ECO:0000256" key="4">
    <source>
        <dbReference type="ARBA" id="ARBA00022574"/>
    </source>
</evidence>
<evidence type="ECO:0000256" key="5">
    <source>
        <dbReference type="ARBA" id="ARBA00022737"/>
    </source>
</evidence>
<organism evidence="8 9">
    <name type="scientific">Cylindrotheca closterium</name>
    <dbReference type="NCBI Taxonomy" id="2856"/>
    <lineage>
        <taxon>Eukaryota</taxon>
        <taxon>Sar</taxon>
        <taxon>Stramenopiles</taxon>
        <taxon>Ochrophyta</taxon>
        <taxon>Bacillariophyta</taxon>
        <taxon>Bacillariophyceae</taxon>
        <taxon>Bacillariophycidae</taxon>
        <taxon>Bacillariales</taxon>
        <taxon>Bacillariaceae</taxon>
        <taxon>Cylindrotheca</taxon>
    </lineage>
</organism>
<feature type="compositionally biased region" description="Low complexity" evidence="6">
    <location>
        <begin position="585"/>
        <end position="600"/>
    </location>
</feature>
<feature type="region of interest" description="Disordered" evidence="6">
    <location>
        <begin position="528"/>
        <end position="573"/>
    </location>
</feature>
<evidence type="ECO:0000256" key="3">
    <source>
        <dbReference type="ARBA" id="ARBA00022490"/>
    </source>
</evidence>
<dbReference type="GO" id="GO:0031087">
    <property type="term" value="P:deadenylation-independent decapping of nuclear-transcribed mRNA"/>
    <property type="evidence" value="ECO:0007669"/>
    <property type="project" value="InterPro"/>
</dbReference>
<keyword evidence="9" id="KW-1185">Reference proteome</keyword>
<comment type="similarity">
    <text evidence="2">Belongs to the WD repeat EDC4 family.</text>
</comment>
<dbReference type="Proteomes" id="UP001295423">
    <property type="component" value="Unassembled WGS sequence"/>
</dbReference>
<dbReference type="AlphaFoldDB" id="A0AAD2JMS1"/>
<dbReference type="SUPFAM" id="SSF50978">
    <property type="entry name" value="WD40 repeat-like"/>
    <property type="match status" value="1"/>
</dbReference>
<dbReference type="InterPro" id="IPR045152">
    <property type="entry name" value="EDC4-like"/>
</dbReference>
<evidence type="ECO:0000256" key="2">
    <source>
        <dbReference type="ARBA" id="ARBA00009639"/>
    </source>
</evidence>
<protein>
    <recommendedName>
        <fullName evidence="7">Enhancer of mRNA-decapping protein 4 C-terminal domain-containing protein</fullName>
    </recommendedName>
</protein>
<feature type="compositionally biased region" description="Pro residues" evidence="6">
    <location>
        <begin position="529"/>
        <end position="557"/>
    </location>
</feature>
<dbReference type="InterPro" id="IPR036322">
    <property type="entry name" value="WD40_repeat_dom_sf"/>
</dbReference>
<sequence>MGASKDEPFGTTAIPTSLAGGVPVEISVDTSTFEEAQQPQTQQIAVYEAKRNDECINGSLLDVNQHFVVYAVKNGLIRVLHRHSAMKALLRGHHNSQVTDIRFFLDGDVLGTVGSDGTTSKLIVWRVFEQSSEIMSEKLLEISTDDFTISRLLWHPFNPNLFCMFQTTGKGLQAATLVETTRIQTTMDETESHAVCRFHSPYCVMDGAVQLLYPDSNIADLAWSGRDPRHILTVHEGGAIILWDLKAGMHHDRRENGGHFTIPTKVAILEEETSPSKCCFLPHENSVSKQDQADTLTTCFVTASENNSVITLWSSFTSSALPTKLQVIRLQNPSPSYVMDLCFGPAPQDASPPSCFLLLADRYNGKLLAVHVQAQWNANKKALCVGADYIVPFALKHPIYSWSVVCSPTQDISEEEIQEQAGLIFDMKLFSYQAKVVQCLTLTSYMCLPPAAGYKDSTPGILVKPLGGAKLASAAGSVEPEYDEEYDVEDEDDDDEPEAPEPSALPTPAAVSTNPFANWLGAIAGVAPSPAPAPEPTPVAPKAPPSGLPPGLAPPGMPARTQTQPEPSAPPAELLNPLELLTKQSPASATQAAPAPTPSKGKPKKPRSKSPKGRNRKKDTSAPPFDGKISILKRDVTPPPPTAMPPVVMPPSDPAIIGIDPGIIGIDPAIIGSEPIPASSELEKALGVSTSAPLPATSGVNLDEITKVVEDVLAAQLEPTVQRVVQESMASFGRPLQASMDNLGKKGVSVNKKDLEAALNVEAPLKSAMADTIRSVFIPAVESITAQVLEQVIKTATPPPPPPPSTDNAKTMEMMVNQLAAMNAKMDGMAQEIATLKTASTRNAGPAAPPMPQPPMPPPPQMDPNEMARNEIVMSLRQQQYEAAFTRALSTKTPEMAVFCCNRADMGIVMAGNPPVLSQTVMLILMQNLGAALNSPNNNEMDVQTELTWLQECALTLDPSDPSIQRHAPSVLQQLVASINQRTSRGEPHLRRPLQMLLQVIRGMQMG</sequence>
<dbReference type="Gene3D" id="2.130.10.10">
    <property type="entry name" value="YVTN repeat-like/Quinoprotein amine dehydrogenase"/>
    <property type="match status" value="1"/>
</dbReference>
<feature type="region of interest" description="Disordered" evidence="6">
    <location>
        <begin position="585"/>
        <end position="640"/>
    </location>
</feature>
<keyword evidence="3" id="KW-0963">Cytoplasm</keyword>
<proteinExistence type="inferred from homology"/>
<keyword evidence="4" id="KW-0853">WD repeat</keyword>
<gene>
    <name evidence="8" type="ORF">CYCCA115_LOCUS21287</name>
</gene>
<accession>A0AAD2JMS1</accession>
<name>A0AAD2JMS1_9STRA</name>
<reference evidence="8" key="1">
    <citation type="submission" date="2023-08" db="EMBL/GenBank/DDBJ databases">
        <authorList>
            <person name="Audoor S."/>
            <person name="Bilcke G."/>
        </authorList>
    </citation>
    <scope>NUCLEOTIDE SEQUENCE</scope>
</reference>
<evidence type="ECO:0000313" key="9">
    <source>
        <dbReference type="Proteomes" id="UP001295423"/>
    </source>
</evidence>
<dbReference type="InterPro" id="IPR044938">
    <property type="entry name" value="EDC4_C_sf"/>
</dbReference>
<dbReference type="PANTHER" id="PTHR15598">
    <property type="entry name" value="ENHANCER OF MRNA-DECAPPING PROTEIN 4"/>
    <property type="match status" value="1"/>
</dbReference>
<feature type="domain" description="Enhancer of mRNA-decapping protein 4 C-terminal" evidence="7">
    <location>
        <begin position="875"/>
        <end position="983"/>
    </location>
</feature>
<evidence type="ECO:0000256" key="1">
    <source>
        <dbReference type="ARBA" id="ARBA00004201"/>
    </source>
</evidence>